<feature type="transmembrane region" description="Helical" evidence="1">
    <location>
        <begin position="12"/>
        <end position="34"/>
    </location>
</feature>
<keyword evidence="1" id="KW-1133">Transmembrane helix</keyword>
<keyword evidence="1" id="KW-0472">Membrane</keyword>
<feature type="transmembrane region" description="Helical" evidence="1">
    <location>
        <begin position="40"/>
        <end position="63"/>
    </location>
</feature>
<evidence type="ECO:0000313" key="2">
    <source>
        <dbReference type="EMBL" id="NYE45561.1"/>
    </source>
</evidence>
<keyword evidence="1" id="KW-0812">Transmembrane</keyword>
<reference evidence="2 3" key="1">
    <citation type="submission" date="2020-07" db="EMBL/GenBank/DDBJ databases">
        <title>Sequencing the genomes of 1000 actinobacteria strains.</title>
        <authorList>
            <person name="Klenk H.-P."/>
        </authorList>
    </citation>
    <scope>NUCLEOTIDE SEQUENCE [LARGE SCALE GENOMIC DNA]</scope>
    <source>
        <strain evidence="2 3">CXB654</strain>
    </source>
</reference>
<evidence type="ECO:0000256" key="1">
    <source>
        <dbReference type="SAM" id="Phobius"/>
    </source>
</evidence>
<protein>
    <submittedName>
        <fullName evidence="2">Pheromone shutdown protein TraB</fullName>
    </submittedName>
</protein>
<gene>
    <name evidence="2" type="ORF">HDA32_000681</name>
</gene>
<dbReference type="RefSeq" id="WP_179641753.1">
    <property type="nucleotide sequence ID" value="NZ_BAAAYY010000002.1"/>
</dbReference>
<comment type="caution">
    <text evidence="2">The sequence shown here is derived from an EMBL/GenBank/DDBJ whole genome shotgun (WGS) entry which is preliminary data.</text>
</comment>
<dbReference type="Proteomes" id="UP000589036">
    <property type="component" value="Unassembled WGS sequence"/>
</dbReference>
<dbReference type="AlphaFoldDB" id="A0A852TPY2"/>
<name>A0A852TPY2_9ACTN</name>
<sequence>MERRFPIVLHVARVLLYFTGVTTVLGIVVLPLGARGPLTFAVLGVLAWLVLPGVLSLIGAILLRRGGWWVFAAVVAGQLIGSYQHVVSMSGGGVPVIAQLVITVPTLILVLLPQSLRYFHGHRAAVREPRS</sequence>
<feature type="transmembrane region" description="Helical" evidence="1">
    <location>
        <begin position="92"/>
        <end position="112"/>
    </location>
</feature>
<accession>A0A852TPY2</accession>
<proteinExistence type="predicted"/>
<evidence type="ECO:0000313" key="3">
    <source>
        <dbReference type="Proteomes" id="UP000589036"/>
    </source>
</evidence>
<dbReference type="EMBL" id="JACCCC010000001">
    <property type="protein sequence ID" value="NYE45561.1"/>
    <property type="molecule type" value="Genomic_DNA"/>
</dbReference>
<feature type="transmembrane region" description="Helical" evidence="1">
    <location>
        <begin position="68"/>
        <end position="86"/>
    </location>
</feature>
<keyword evidence="3" id="KW-1185">Reference proteome</keyword>
<organism evidence="2 3">
    <name type="scientific">Spinactinospora alkalitolerans</name>
    <dbReference type="NCBI Taxonomy" id="687207"/>
    <lineage>
        <taxon>Bacteria</taxon>
        <taxon>Bacillati</taxon>
        <taxon>Actinomycetota</taxon>
        <taxon>Actinomycetes</taxon>
        <taxon>Streptosporangiales</taxon>
        <taxon>Nocardiopsidaceae</taxon>
        <taxon>Spinactinospora</taxon>
    </lineage>
</organism>